<organism evidence="1">
    <name type="scientific">viral metagenome</name>
    <dbReference type="NCBI Taxonomy" id="1070528"/>
    <lineage>
        <taxon>unclassified sequences</taxon>
        <taxon>metagenomes</taxon>
        <taxon>organismal metagenomes</taxon>
    </lineage>
</organism>
<evidence type="ECO:0000313" key="1">
    <source>
        <dbReference type="EMBL" id="QHT26749.1"/>
    </source>
</evidence>
<accession>A0A6C0EES4</accession>
<protein>
    <submittedName>
        <fullName evidence="1">Uncharacterized protein</fullName>
    </submittedName>
</protein>
<reference evidence="1" key="1">
    <citation type="journal article" date="2020" name="Nature">
        <title>Giant virus diversity and host interactions through global metagenomics.</title>
        <authorList>
            <person name="Schulz F."/>
            <person name="Roux S."/>
            <person name="Paez-Espino D."/>
            <person name="Jungbluth S."/>
            <person name="Walsh D.A."/>
            <person name="Denef V.J."/>
            <person name="McMahon K.D."/>
            <person name="Konstantinidis K.T."/>
            <person name="Eloe-Fadrosh E.A."/>
            <person name="Kyrpides N.C."/>
            <person name="Woyke T."/>
        </authorList>
    </citation>
    <scope>NUCLEOTIDE SEQUENCE</scope>
    <source>
        <strain evidence="1">GVMAG-M-3300023179-2</strain>
    </source>
</reference>
<dbReference type="AlphaFoldDB" id="A0A6C0EES4"/>
<sequence>MDNIKLNWYNEFNNNLNLSKYNNIDDYINKLKNQNNNKNIENKISLIEQDYFNKIDHIHDLYNNSNNIKILKTKNSLIILQKELEIIKILTKYTLQNKTLDYDFFKLCLTLLLDLSETLKKRLGQKDIIHDNIKKKNKYFEDNKINESNLNDLNLLNTNKNDDDINGNINDDIIDDINNNTIARCSYKFCSYKEKCSYNYNLKSKNLCYQDHYVHNMVSADLKILLKYIDDKYNNSKIILHTKEILKTINTLSFVISHMECELKSKCLYQPENEWESFHIVKNK</sequence>
<name>A0A6C0EES4_9ZZZZ</name>
<dbReference type="EMBL" id="MN739801">
    <property type="protein sequence ID" value="QHT26749.1"/>
    <property type="molecule type" value="Genomic_DNA"/>
</dbReference>
<proteinExistence type="predicted"/>